<dbReference type="PANTHER" id="PTHR41294">
    <property type="entry name" value="CADMIUM-INDUCED PROTEIN CADI"/>
    <property type="match status" value="1"/>
</dbReference>
<evidence type="ECO:0000313" key="2">
    <source>
        <dbReference type="EMBL" id="EXU81902.1"/>
    </source>
</evidence>
<dbReference type="SUPFAM" id="SSF54593">
    <property type="entry name" value="Glyoxalase/Bleomycin resistance protein/Dihydroxybiphenyl dioxygenase"/>
    <property type="match status" value="1"/>
</dbReference>
<protein>
    <submittedName>
        <fullName evidence="2">Glyoxalase</fullName>
    </submittedName>
</protein>
<evidence type="ECO:0000313" key="3">
    <source>
        <dbReference type="Proteomes" id="UP000020766"/>
    </source>
</evidence>
<evidence type="ECO:0000259" key="1">
    <source>
        <dbReference type="PROSITE" id="PS51819"/>
    </source>
</evidence>
<reference evidence="2 3" key="1">
    <citation type="submission" date="2014-01" db="EMBL/GenBank/DDBJ databases">
        <title>Interspecies Systems Biology Uncovers Metabolites Affecting C. elegans Gene Expression and Life History Traits.</title>
        <authorList>
            <person name="Watson E."/>
            <person name="Macneil L.T."/>
            <person name="Ritter A.D."/>
            <person name="Yilmaz L.S."/>
            <person name="Rosebrock A.P."/>
            <person name="Caudy A.A."/>
            <person name="Walhout A.J."/>
        </authorList>
    </citation>
    <scope>NUCLEOTIDE SEQUENCE [LARGE SCALE GENOMIC DNA]</scope>
    <source>
        <strain evidence="2 3">DA1877</strain>
    </source>
</reference>
<dbReference type="PANTHER" id="PTHR41294:SF1">
    <property type="entry name" value="CADMIUM-INDUCED PROTEIN CADI"/>
    <property type="match status" value="1"/>
</dbReference>
<dbReference type="GO" id="GO:0046686">
    <property type="term" value="P:response to cadmium ion"/>
    <property type="evidence" value="ECO:0007669"/>
    <property type="project" value="TreeGrafter"/>
</dbReference>
<dbReference type="Pfam" id="PF00903">
    <property type="entry name" value="Glyoxalase"/>
    <property type="match status" value="1"/>
</dbReference>
<dbReference type="Proteomes" id="UP000020766">
    <property type="component" value="Unassembled WGS sequence"/>
</dbReference>
<dbReference type="InterPro" id="IPR004360">
    <property type="entry name" value="Glyas_Fos-R_dOase_dom"/>
</dbReference>
<dbReference type="AlphaFoldDB" id="A0A014QF69"/>
<dbReference type="InterPro" id="IPR037523">
    <property type="entry name" value="VOC_core"/>
</dbReference>
<dbReference type="PATRIC" id="fig|1457173.3.peg.249"/>
<dbReference type="InterPro" id="IPR049789">
    <property type="entry name" value="ArsI/CadI-like"/>
</dbReference>
<proteinExistence type="predicted"/>
<accession>A0A014QF69</accession>
<dbReference type="NCBIfam" id="NF041414">
    <property type="entry name" value="ArsI_CadI_VOC"/>
    <property type="match status" value="1"/>
</dbReference>
<feature type="domain" description="VOC" evidence="1">
    <location>
        <begin position="2"/>
        <end position="117"/>
    </location>
</feature>
<dbReference type="InterPro" id="IPR029068">
    <property type="entry name" value="Glyas_Bleomycin-R_OHBP_Dase"/>
</dbReference>
<dbReference type="PROSITE" id="PS51819">
    <property type="entry name" value="VOC"/>
    <property type="match status" value="1"/>
</dbReference>
<dbReference type="RefSeq" id="WP_043378041.1">
    <property type="nucleotide sequence ID" value="NZ_JBOK01000001.1"/>
</dbReference>
<keyword evidence="3" id="KW-1185">Reference proteome</keyword>
<dbReference type="Gene3D" id="3.10.180.10">
    <property type="entry name" value="2,3-Dihydroxybiphenyl 1,2-Dioxygenase, domain 1"/>
    <property type="match status" value="1"/>
</dbReference>
<sequence>MQRFHVHLHVDDLAQNIAFYTRLFGVEPTRVERDYAKWMLEDPRVNFAISTRGHHPPGLDHLGFQVDAKEELADLKARAQAADMAVLDEGSTTCCYARSDKHWITDPQGIAWEHFHSLGNIPVFHETSDAAATNSACCAPKAAAPAPATTTSCCAPRSGSNPSTCC</sequence>
<comment type="caution">
    <text evidence="2">The sequence shown here is derived from an EMBL/GenBank/DDBJ whole genome shotgun (WGS) entry which is preliminary data.</text>
</comment>
<dbReference type="InterPro" id="IPR052393">
    <property type="entry name" value="Cadmium-induced_rsp"/>
</dbReference>
<organism evidence="2 3">
    <name type="scientific">Comamonas aquatica DA1877</name>
    <dbReference type="NCBI Taxonomy" id="1457173"/>
    <lineage>
        <taxon>Bacteria</taxon>
        <taxon>Pseudomonadati</taxon>
        <taxon>Pseudomonadota</taxon>
        <taxon>Betaproteobacteria</taxon>
        <taxon>Burkholderiales</taxon>
        <taxon>Comamonadaceae</taxon>
        <taxon>Comamonas</taxon>
    </lineage>
</organism>
<gene>
    <name evidence="2" type="ORF">AX13_01220</name>
</gene>
<dbReference type="STRING" id="225991.MA05_09350"/>
<dbReference type="CDD" id="cd07254">
    <property type="entry name" value="VOC_like"/>
    <property type="match status" value="1"/>
</dbReference>
<name>A0A014QF69_9BURK</name>
<dbReference type="EMBL" id="JBOK01000001">
    <property type="protein sequence ID" value="EXU81902.1"/>
    <property type="molecule type" value="Genomic_DNA"/>
</dbReference>